<dbReference type="PROSITE" id="PS50850">
    <property type="entry name" value="MFS"/>
    <property type="match status" value="1"/>
</dbReference>
<feature type="transmembrane region" description="Helical" evidence="7">
    <location>
        <begin position="102"/>
        <end position="125"/>
    </location>
</feature>
<keyword evidence="4 7" id="KW-1133">Transmembrane helix</keyword>
<evidence type="ECO:0000256" key="5">
    <source>
        <dbReference type="ARBA" id="ARBA00023136"/>
    </source>
</evidence>
<gene>
    <name evidence="9" type="ORF">HRR80_007823</name>
</gene>
<dbReference type="CDD" id="cd17323">
    <property type="entry name" value="MFS_Tpo1_MDR_like"/>
    <property type="match status" value="1"/>
</dbReference>
<accession>A0AAN6EQL3</accession>
<feature type="transmembrane region" description="Helical" evidence="7">
    <location>
        <begin position="198"/>
        <end position="216"/>
    </location>
</feature>
<keyword evidence="3 7" id="KW-0812">Transmembrane</keyword>
<dbReference type="PANTHER" id="PTHR23502:SF134">
    <property type="entry name" value="MAJOR FACILITATOR SUPERFAMILY (MFS) PROFILE DOMAIN-CONTAINING PROTEIN-RELATED"/>
    <property type="match status" value="1"/>
</dbReference>
<comment type="similarity">
    <text evidence="2">Belongs to the major facilitator superfamily.</text>
</comment>
<evidence type="ECO:0000256" key="7">
    <source>
        <dbReference type="SAM" id="Phobius"/>
    </source>
</evidence>
<sequence>MPGQHGSLSADELAEQKILTPGLEDKDSRSNIQNVPISDTPTFHAPRLSTDSQEIEYRYLTFQSELPLTPIFPPDFKGKIPPCPNLRDYDDPFTWSLTRKRLMTYLSCSVNITAAYSAGSYAAPAYVLTKKWGVSHVAYNVGISLFTYGFGFAPMILAPFSEINGRRPVFIVTGLLFVICQLGSALTDSYAGMLLARFFAGVGGSTFSTMVGGILADVWTTQDRNTPMVLFTGATMLGTGLGPVCSGFVAQRLDWRWVFWIQVITSGTLVSLVTIFFKETRGSIILSRKAKVLNKWYEKLEDAGALGMLDDSDSNQEKQHSRPVRIRWKVKTDEDRSSLGRMIAVSLYRPFHMLFTEPVVFWFSLWVAFSWAVLYLTFGAVPLVFETNHGFTLEQSGAVFTAICVGGILSTFLSIYQEKWALRYYPTKVNGSPEGRLLFTCVESAFMPIGMFWFGWSCYSSVHWIVPTIALGVATMGIFSIYLATFNYTADVYHVYASSALAASGLCRNLMGGSFPLITVQMFNGMGFHAASSLLGGIGAALTLVPWVLALFGPKIRARSKIASAFTAP</sequence>
<organism evidence="9 10">
    <name type="scientific">Exophiala dermatitidis</name>
    <name type="common">Black yeast-like fungus</name>
    <name type="synonym">Wangiella dermatitidis</name>
    <dbReference type="NCBI Taxonomy" id="5970"/>
    <lineage>
        <taxon>Eukaryota</taxon>
        <taxon>Fungi</taxon>
        <taxon>Dikarya</taxon>
        <taxon>Ascomycota</taxon>
        <taxon>Pezizomycotina</taxon>
        <taxon>Eurotiomycetes</taxon>
        <taxon>Chaetothyriomycetidae</taxon>
        <taxon>Chaetothyriales</taxon>
        <taxon>Herpotrichiellaceae</taxon>
        <taxon>Exophiala</taxon>
    </lineage>
</organism>
<feature type="region of interest" description="Disordered" evidence="6">
    <location>
        <begin position="1"/>
        <end position="45"/>
    </location>
</feature>
<dbReference type="InterPro" id="IPR036259">
    <property type="entry name" value="MFS_trans_sf"/>
</dbReference>
<feature type="transmembrane region" description="Helical" evidence="7">
    <location>
        <begin position="397"/>
        <end position="416"/>
    </location>
</feature>
<feature type="compositionally biased region" description="Polar residues" evidence="6">
    <location>
        <begin position="30"/>
        <end position="41"/>
    </location>
</feature>
<dbReference type="GO" id="GO:0022857">
    <property type="term" value="F:transmembrane transporter activity"/>
    <property type="evidence" value="ECO:0007669"/>
    <property type="project" value="InterPro"/>
</dbReference>
<evidence type="ECO:0000256" key="2">
    <source>
        <dbReference type="ARBA" id="ARBA00008335"/>
    </source>
</evidence>
<evidence type="ECO:0000256" key="3">
    <source>
        <dbReference type="ARBA" id="ARBA00022692"/>
    </source>
</evidence>
<dbReference type="Pfam" id="PF07690">
    <property type="entry name" value="MFS_1"/>
    <property type="match status" value="1"/>
</dbReference>
<reference evidence="9" key="1">
    <citation type="submission" date="2023-01" db="EMBL/GenBank/DDBJ databases">
        <title>Exophiala dermititidis isolated from Cystic Fibrosis Patient.</title>
        <authorList>
            <person name="Kurbessoian T."/>
            <person name="Crocker A."/>
            <person name="Murante D."/>
            <person name="Hogan D.A."/>
            <person name="Stajich J.E."/>
        </authorList>
    </citation>
    <scope>NUCLEOTIDE SEQUENCE</scope>
    <source>
        <strain evidence="9">Ex8</strain>
    </source>
</reference>
<dbReference type="SUPFAM" id="SSF103473">
    <property type="entry name" value="MFS general substrate transporter"/>
    <property type="match status" value="1"/>
</dbReference>
<dbReference type="Proteomes" id="UP001161757">
    <property type="component" value="Unassembled WGS sequence"/>
</dbReference>
<dbReference type="Gene3D" id="1.20.1250.20">
    <property type="entry name" value="MFS general substrate transporter like domains"/>
    <property type="match status" value="1"/>
</dbReference>
<dbReference type="InterPro" id="IPR011701">
    <property type="entry name" value="MFS"/>
</dbReference>
<evidence type="ECO:0000256" key="4">
    <source>
        <dbReference type="ARBA" id="ARBA00022989"/>
    </source>
</evidence>
<dbReference type="FunFam" id="1.20.1250.20:FF:000082">
    <property type="entry name" value="MFS multidrug transporter, putative"/>
    <property type="match status" value="1"/>
</dbReference>
<dbReference type="InterPro" id="IPR020846">
    <property type="entry name" value="MFS_dom"/>
</dbReference>
<dbReference type="GO" id="GO:0005886">
    <property type="term" value="C:plasma membrane"/>
    <property type="evidence" value="ECO:0007669"/>
    <property type="project" value="UniProtKB-SubCell"/>
</dbReference>
<dbReference type="AlphaFoldDB" id="A0AAN6EQL3"/>
<comment type="caution">
    <text evidence="9">The sequence shown here is derived from an EMBL/GenBank/DDBJ whole genome shotgun (WGS) entry which is preliminary data.</text>
</comment>
<dbReference type="PRINTS" id="PR01036">
    <property type="entry name" value="TCRTETB"/>
</dbReference>
<evidence type="ECO:0000313" key="9">
    <source>
        <dbReference type="EMBL" id="KAJ8988045.1"/>
    </source>
</evidence>
<evidence type="ECO:0000256" key="6">
    <source>
        <dbReference type="SAM" id="MobiDB-lite"/>
    </source>
</evidence>
<evidence type="ECO:0000256" key="1">
    <source>
        <dbReference type="ARBA" id="ARBA00004651"/>
    </source>
</evidence>
<feature type="transmembrane region" description="Helical" evidence="7">
    <location>
        <begin position="228"/>
        <end position="251"/>
    </location>
</feature>
<feature type="transmembrane region" description="Helical" evidence="7">
    <location>
        <begin position="359"/>
        <end position="385"/>
    </location>
</feature>
<dbReference type="PANTHER" id="PTHR23502">
    <property type="entry name" value="MAJOR FACILITATOR SUPERFAMILY"/>
    <property type="match status" value="1"/>
</dbReference>
<keyword evidence="5 7" id="KW-0472">Membrane</keyword>
<feature type="transmembrane region" description="Helical" evidence="7">
    <location>
        <begin position="530"/>
        <end position="552"/>
    </location>
</feature>
<feature type="transmembrane region" description="Helical" evidence="7">
    <location>
        <begin position="495"/>
        <end position="518"/>
    </location>
</feature>
<comment type="subcellular location">
    <subcellularLocation>
        <location evidence="1">Cell membrane</location>
        <topology evidence="1">Multi-pass membrane protein</topology>
    </subcellularLocation>
</comment>
<name>A0AAN6EQL3_EXODE</name>
<proteinExistence type="inferred from homology"/>
<feature type="transmembrane region" description="Helical" evidence="7">
    <location>
        <begin position="137"/>
        <end position="157"/>
    </location>
</feature>
<feature type="transmembrane region" description="Helical" evidence="7">
    <location>
        <begin position="257"/>
        <end position="277"/>
    </location>
</feature>
<feature type="transmembrane region" description="Helical" evidence="7">
    <location>
        <begin position="437"/>
        <end position="456"/>
    </location>
</feature>
<protein>
    <recommendedName>
        <fullName evidence="8">Major facilitator superfamily (MFS) profile domain-containing protein</fullName>
    </recommendedName>
</protein>
<feature type="domain" description="Major facilitator superfamily (MFS) profile" evidence="8">
    <location>
        <begin position="103"/>
        <end position="557"/>
    </location>
</feature>
<evidence type="ECO:0000313" key="10">
    <source>
        <dbReference type="Proteomes" id="UP001161757"/>
    </source>
</evidence>
<dbReference type="FunFam" id="1.20.1720.10:FF:000061">
    <property type="entry name" value="Uncharacterized protein"/>
    <property type="match status" value="1"/>
</dbReference>
<feature type="transmembrane region" description="Helical" evidence="7">
    <location>
        <begin position="169"/>
        <end position="186"/>
    </location>
</feature>
<dbReference type="EMBL" id="JAJGCB010000020">
    <property type="protein sequence ID" value="KAJ8988045.1"/>
    <property type="molecule type" value="Genomic_DNA"/>
</dbReference>
<feature type="transmembrane region" description="Helical" evidence="7">
    <location>
        <begin position="462"/>
        <end position="483"/>
    </location>
</feature>
<evidence type="ECO:0000259" key="8">
    <source>
        <dbReference type="PROSITE" id="PS50850"/>
    </source>
</evidence>